<evidence type="ECO:0000313" key="3">
    <source>
        <dbReference type="Proteomes" id="UP000053477"/>
    </source>
</evidence>
<dbReference type="GO" id="GO:0032153">
    <property type="term" value="C:cell division site"/>
    <property type="evidence" value="ECO:0007669"/>
    <property type="project" value="TreeGrafter"/>
</dbReference>
<feature type="transmembrane region" description="Helical" evidence="1">
    <location>
        <begin position="131"/>
        <end position="154"/>
    </location>
</feature>
<dbReference type="OrthoDB" id="3881at2759"/>
<dbReference type="Proteomes" id="UP000053477">
    <property type="component" value="Unassembled WGS sequence"/>
</dbReference>
<accession>A0A0H2RNW2</accession>
<protein>
    <submittedName>
        <fullName evidence="2">Pali-domain-containing protein</fullName>
    </submittedName>
</protein>
<dbReference type="InParanoid" id="A0A0H2RNW2"/>
<feature type="transmembrane region" description="Helical" evidence="1">
    <location>
        <begin position="24"/>
        <end position="51"/>
    </location>
</feature>
<dbReference type="AlphaFoldDB" id="A0A0H2RNW2"/>
<name>A0A0H2RNW2_9AGAM</name>
<reference evidence="2 3" key="1">
    <citation type="submission" date="2015-04" db="EMBL/GenBank/DDBJ databases">
        <title>Complete genome sequence of Schizopora paradoxa KUC8140, a cosmopolitan wood degrader in East Asia.</title>
        <authorList>
            <consortium name="DOE Joint Genome Institute"/>
            <person name="Min B."/>
            <person name="Park H."/>
            <person name="Jang Y."/>
            <person name="Kim J.-J."/>
            <person name="Kim K.H."/>
            <person name="Pangilinan J."/>
            <person name="Lipzen A."/>
            <person name="Riley R."/>
            <person name="Grigoriev I.V."/>
            <person name="Spatafora J.W."/>
            <person name="Choi I.-G."/>
        </authorList>
    </citation>
    <scope>NUCLEOTIDE SEQUENCE [LARGE SCALE GENOMIC DNA]</scope>
    <source>
        <strain evidence="2 3">KUC8140</strain>
    </source>
</reference>
<feature type="transmembrane region" description="Helical" evidence="1">
    <location>
        <begin position="208"/>
        <end position="233"/>
    </location>
</feature>
<dbReference type="PANTHER" id="PTHR28013">
    <property type="entry name" value="PROTEIN DCV1-RELATED"/>
    <property type="match status" value="1"/>
</dbReference>
<dbReference type="InterPro" id="IPR009571">
    <property type="entry name" value="SUR7/Rim9-like_fungi"/>
</dbReference>
<sequence>MPFHDLVEKNRGLQLHKAQKRRHLTLVGVAGLLLLVSFILLLLVAISLPIVKSVYLLSVTSGTVSKIIPTNVATQLRFGVWGYCATGVLDVPSIFTNHGECSTPRLGYDVDNDVLSLIGDPSIIQIALKGLLFVLVLHPICAVVNFLTLAFAVFSRQHCMAIFALVLAIITAILTTLAAVIDIALVAVAKNKVGSISEFSFTVGWGNAPWMTLVAAIFLWIVVVLYSTMLCGCCGVSRQLWVRYDETEKDARY</sequence>
<keyword evidence="1" id="KW-1133">Transmembrane helix</keyword>
<dbReference type="InterPro" id="IPR051380">
    <property type="entry name" value="pH-response_reg_palI/RIM9"/>
</dbReference>
<evidence type="ECO:0000313" key="2">
    <source>
        <dbReference type="EMBL" id="KLO13665.1"/>
    </source>
</evidence>
<proteinExistence type="predicted"/>
<keyword evidence="1" id="KW-0812">Transmembrane</keyword>
<dbReference type="PANTHER" id="PTHR28013:SF4">
    <property type="entry name" value="MARVEL DOMAIN-CONTAINING PROTEIN"/>
    <property type="match status" value="1"/>
</dbReference>
<dbReference type="Pfam" id="PF06687">
    <property type="entry name" value="SUR7"/>
    <property type="match status" value="1"/>
</dbReference>
<dbReference type="GO" id="GO:0035838">
    <property type="term" value="C:growing cell tip"/>
    <property type="evidence" value="ECO:0007669"/>
    <property type="project" value="TreeGrafter"/>
</dbReference>
<dbReference type="GO" id="GO:0005886">
    <property type="term" value="C:plasma membrane"/>
    <property type="evidence" value="ECO:0007669"/>
    <property type="project" value="InterPro"/>
</dbReference>
<dbReference type="STRING" id="27342.A0A0H2RNW2"/>
<keyword evidence="3" id="KW-1185">Reference proteome</keyword>
<gene>
    <name evidence="2" type="ORF">SCHPADRAFT_353567</name>
</gene>
<keyword evidence="1" id="KW-0472">Membrane</keyword>
<evidence type="ECO:0000256" key="1">
    <source>
        <dbReference type="SAM" id="Phobius"/>
    </source>
</evidence>
<dbReference type="EMBL" id="KQ085956">
    <property type="protein sequence ID" value="KLO13665.1"/>
    <property type="molecule type" value="Genomic_DNA"/>
</dbReference>
<feature type="transmembrane region" description="Helical" evidence="1">
    <location>
        <begin position="161"/>
        <end position="188"/>
    </location>
</feature>
<organism evidence="2 3">
    <name type="scientific">Schizopora paradoxa</name>
    <dbReference type="NCBI Taxonomy" id="27342"/>
    <lineage>
        <taxon>Eukaryota</taxon>
        <taxon>Fungi</taxon>
        <taxon>Dikarya</taxon>
        <taxon>Basidiomycota</taxon>
        <taxon>Agaricomycotina</taxon>
        <taxon>Agaricomycetes</taxon>
        <taxon>Hymenochaetales</taxon>
        <taxon>Schizoporaceae</taxon>
        <taxon>Schizopora</taxon>
    </lineage>
</organism>